<dbReference type="InParanoid" id="A7F7K5"/>
<gene>
    <name evidence="2" type="ORF">SS1G_13585</name>
</gene>
<protein>
    <submittedName>
        <fullName evidence="2">Uncharacterized protein</fullName>
    </submittedName>
</protein>
<organism evidence="2 3">
    <name type="scientific">Sclerotinia sclerotiorum (strain ATCC 18683 / 1980 / Ss-1)</name>
    <name type="common">White mold</name>
    <name type="synonym">Whetzelinia sclerotiorum</name>
    <dbReference type="NCBI Taxonomy" id="665079"/>
    <lineage>
        <taxon>Eukaryota</taxon>
        <taxon>Fungi</taxon>
        <taxon>Dikarya</taxon>
        <taxon>Ascomycota</taxon>
        <taxon>Pezizomycotina</taxon>
        <taxon>Leotiomycetes</taxon>
        <taxon>Helotiales</taxon>
        <taxon>Sclerotiniaceae</taxon>
        <taxon>Sclerotinia</taxon>
    </lineage>
</organism>
<dbReference type="Proteomes" id="UP000001312">
    <property type="component" value="Unassembled WGS sequence"/>
</dbReference>
<dbReference type="GO" id="GO:0000172">
    <property type="term" value="C:ribonuclease MRP complex"/>
    <property type="evidence" value="ECO:0000318"/>
    <property type="project" value="GO_Central"/>
</dbReference>
<dbReference type="GO" id="GO:0005655">
    <property type="term" value="C:nucleolar ribonuclease P complex"/>
    <property type="evidence" value="ECO:0000318"/>
    <property type="project" value="GO_Central"/>
</dbReference>
<dbReference type="GO" id="GO:0006364">
    <property type="term" value="P:rRNA processing"/>
    <property type="evidence" value="ECO:0000318"/>
    <property type="project" value="GO_Central"/>
</dbReference>
<reference evidence="3" key="1">
    <citation type="journal article" date="2011" name="PLoS Genet.">
        <title>Genomic analysis of the necrotrophic fungal pathogens Sclerotinia sclerotiorum and Botrytis cinerea.</title>
        <authorList>
            <person name="Amselem J."/>
            <person name="Cuomo C.A."/>
            <person name="van Kan J.A."/>
            <person name="Viaud M."/>
            <person name="Benito E.P."/>
            <person name="Couloux A."/>
            <person name="Coutinho P.M."/>
            <person name="de Vries R.P."/>
            <person name="Dyer P.S."/>
            <person name="Fillinger S."/>
            <person name="Fournier E."/>
            <person name="Gout L."/>
            <person name="Hahn M."/>
            <person name="Kohn L."/>
            <person name="Lapalu N."/>
            <person name="Plummer K.M."/>
            <person name="Pradier J.M."/>
            <person name="Quevillon E."/>
            <person name="Sharon A."/>
            <person name="Simon A."/>
            <person name="ten Have A."/>
            <person name="Tudzynski B."/>
            <person name="Tudzynski P."/>
            <person name="Wincker P."/>
            <person name="Andrew M."/>
            <person name="Anthouard V."/>
            <person name="Beever R.E."/>
            <person name="Beffa R."/>
            <person name="Benoit I."/>
            <person name="Bouzid O."/>
            <person name="Brault B."/>
            <person name="Chen Z."/>
            <person name="Choquer M."/>
            <person name="Collemare J."/>
            <person name="Cotton P."/>
            <person name="Danchin E.G."/>
            <person name="Da Silva C."/>
            <person name="Gautier A."/>
            <person name="Giraud C."/>
            <person name="Giraud T."/>
            <person name="Gonzalez C."/>
            <person name="Grossetete S."/>
            <person name="Guldener U."/>
            <person name="Henrissat B."/>
            <person name="Howlett B.J."/>
            <person name="Kodira C."/>
            <person name="Kretschmer M."/>
            <person name="Lappartient A."/>
            <person name="Leroch M."/>
            <person name="Levis C."/>
            <person name="Mauceli E."/>
            <person name="Neuveglise C."/>
            <person name="Oeser B."/>
            <person name="Pearson M."/>
            <person name="Poulain J."/>
            <person name="Poussereau N."/>
            <person name="Quesneville H."/>
            <person name="Rascle C."/>
            <person name="Schumacher J."/>
            <person name="Segurens B."/>
            <person name="Sexton A."/>
            <person name="Silva E."/>
            <person name="Sirven C."/>
            <person name="Soanes D.M."/>
            <person name="Talbot N.J."/>
            <person name="Templeton M."/>
            <person name="Yandava C."/>
            <person name="Yarden O."/>
            <person name="Zeng Q."/>
            <person name="Rollins J.A."/>
            <person name="Lebrun M.H."/>
            <person name="Dickman M."/>
        </authorList>
    </citation>
    <scope>NUCLEOTIDE SEQUENCE [LARGE SCALE GENOMIC DNA]</scope>
    <source>
        <strain evidence="3">ATCC 18683 / 1980 / Ss-1</strain>
    </source>
</reference>
<dbReference type="AlphaFoldDB" id="A7F7K5"/>
<evidence type="ECO:0000256" key="1">
    <source>
        <dbReference type="SAM" id="MobiDB-lite"/>
    </source>
</evidence>
<accession>A7F7K5</accession>
<dbReference type="GeneID" id="5481512"/>
<sequence length="230" mass="25390">MDNKKTKTIYQLDTPFTTVQCILSPIGSYRSNHIIPSKGKRSKKRKRRDSKAGNEKSSETPPPPEISSHIVTGLNSIHRMLEESSKKVLDTKANPDYPKSETSPQTKDVFKPDSHFSAIFVARSDQPPILNSHLPQIIATASKAHPTKPSTRLVQLPKGSEIRIAAALGLSRVSFLGILDDSPNSKALVDLIRDCVEEIQIPWLDEARKTEYLGTKINSIQTSIGAVKAK</sequence>
<dbReference type="EMBL" id="CH476646">
    <property type="protein sequence ID" value="EDN98726.1"/>
    <property type="molecule type" value="Genomic_DNA"/>
</dbReference>
<dbReference type="Pfam" id="PF08228">
    <property type="entry name" value="RNase_P_pop3"/>
    <property type="match status" value="1"/>
</dbReference>
<feature type="compositionally biased region" description="Basic residues" evidence="1">
    <location>
        <begin position="38"/>
        <end position="49"/>
    </location>
</feature>
<dbReference type="GO" id="GO:0005829">
    <property type="term" value="C:cytosol"/>
    <property type="evidence" value="ECO:0000318"/>
    <property type="project" value="GO_Central"/>
</dbReference>
<dbReference type="OMA" id="AFNCHFP"/>
<dbReference type="STRING" id="665079.A7F7K5"/>
<dbReference type="RefSeq" id="XP_001585346.1">
    <property type="nucleotide sequence ID" value="XM_001585296.1"/>
</dbReference>
<dbReference type="KEGG" id="ssl:SS1G_13585"/>
<dbReference type="GO" id="GO:0034965">
    <property type="term" value="P:intronic box C/D snoRNA processing"/>
    <property type="evidence" value="ECO:0000318"/>
    <property type="project" value="GO_Central"/>
</dbReference>
<feature type="region of interest" description="Disordered" evidence="1">
    <location>
        <begin position="29"/>
        <end position="69"/>
    </location>
</feature>
<dbReference type="GO" id="GO:0008033">
    <property type="term" value="P:tRNA processing"/>
    <property type="evidence" value="ECO:0000318"/>
    <property type="project" value="GO_Central"/>
</dbReference>
<dbReference type="InterPro" id="IPR013241">
    <property type="entry name" value="RNase_P_Pop3"/>
</dbReference>
<evidence type="ECO:0000313" key="3">
    <source>
        <dbReference type="Proteomes" id="UP000001312"/>
    </source>
</evidence>
<evidence type="ECO:0000313" key="2">
    <source>
        <dbReference type="EMBL" id="EDN98726.1"/>
    </source>
</evidence>
<name>A7F7K5_SCLS1</name>
<keyword evidence="3" id="KW-1185">Reference proteome</keyword>
<dbReference type="PANTHER" id="PTHR28272">
    <property type="entry name" value="RIBONUCLEASES P/MRP PROTEIN SUBUNIT POP3"/>
    <property type="match status" value="1"/>
</dbReference>
<feature type="region of interest" description="Disordered" evidence="1">
    <location>
        <begin position="87"/>
        <end position="108"/>
    </location>
</feature>
<proteinExistence type="predicted"/>
<dbReference type="PANTHER" id="PTHR28272:SF1">
    <property type="entry name" value="RIBONUCLEASES P_MRP PROTEIN SUBUNIT POP3"/>
    <property type="match status" value="1"/>
</dbReference>